<feature type="compositionally biased region" description="Basic and acidic residues" evidence="1">
    <location>
        <begin position="103"/>
        <end position="116"/>
    </location>
</feature>
<feature type="compositionally biased region" description="Basic and acidic residues" evidence="1">
    <location>
        <begin position="386"/>
        <end position="404"/>
    </location>
</feature>
<reference evidence="3" key="2">
    <citation type="journal article" date="2013" name="PLoS Genet.">
        <title>Comparative genome structure, secondary metabolite, and effector coding capacity across Cochliobolus pathogens.</title>
        <authorList>
            <person name="Condon B.J."/>
            <person name="Leng Y."/>
            <person name="Wu D."/>
            <person name="Bushley K.E."/>
            <person name="Ohm R.A."/>
            <person name="Otillar R."/>
            <person name="Martin J."/>
            <person name="Schackwitz W."/>
            <person name="Grimwood J."/>
            <person name="MohdZainudin N."/>
            <person name="Xue C."/>
            <person name="Wang R."/>
            <person name="Manning V.A."/>
            <person name="Dhillon B."/>
            <person name="Tu Z.J."/>
            <person name="Steffenson B.J."/>
            <person name="Salamov A."/>
            <person name="Sun H."/>
            <person name="Lowry S."/>
            <person name="LaButti K."/>
            <person name="Han J."/>
            <person name="Copeland A."/>
            <person name="Lindquist E."/>
            <person name="Barry K."/>
            <person name="Schmutz J."/>
            <person name="Baker S.E."/>
            <person name="Ciuffetti L.M."/>
            <person name="Grigoriev I.V."/>
            <person name="Zhong S."/>
            <person name="Turgeon B.G."/>
        </authorList>
    </citation>
    <scope>NUCLEOTIDE SEQUENCE [LARGE SCALE GENOMIC DNA]</scope>
    <source>
        <strain evidence="3">ND90Pr / ATCC 201652</strain>
    </source>
</reference>
<feature type="compositionally biased region" description="Basic and acidic residues" evidence="1">
    <location>
        <begin position="193"/>
        <end position="213"/>
    </location>
</feature>
<gene>
    <name evidence="2" type="ORF">COCSADRAFT_166191</name>
</gene>
<feature type="compositionally biased region" description="Basic residues" evidence="1">
    <location>
        <begin position="417"/>
        <end position="431"/>
    </location>
</feature>
<reference evidence="2 3" key="1">
    <citation type="journal article" date="2012" name="PLoS Pathog.">
        <title>Diverse lifestyles and strategies of plant pathogenesis encoded in the genomes of eighteen Dothideomycetes fungi.</title>
        <authorList>
            <person name="Ohm R.A."/>
            <person name="Feau N."/>
            <person name="Henrissat B."/>
            <person name="Schoch C.L."/>
            <person name="Horwitz B.A."/>
            <person name="Barry K.W."/>
            <person name="Condon B.J."/>
            <person name="Copeland A.C."/>
            <person name="Dhillon B."/>
            <person name="Glaser F."/>
            <person name="Hesse C.N."/>
            <person name="Kosti I."/>
            <person name="LaButti K."/>
            <person name="Lindquist E.A."/>
            <person name="Lucas S."/>
            <person name="Salamov A.A."/>
            <person name="Bradshaw R.E."/>
            <person name="Ciuffetti L."/>
            <person name="Hamelin R.C."/>
            <person name="Kema G.H.J."/>
            <person name="Lawrence C."/>
            <person name="Scott J.A."/>
            <person name="Spatafora J.W."/>
            <person name="Turgeon B.G."/>
            <person name="de Wit P.J.G.M."/>
            <person name="Zhong S."/>
            <person name="Goodwin S.B."/>
            <person name="Grigoriev I.V."/>
        </authorList>
    </citation>
    <scope>NUCLEOTIDE SEQUENCE [LARGE SCALE GENOMIC DNA]</scope>
    <source>
        <strain evidence="3">ND90Pr / ATCC 201652</strain>
    </source>
</reference>
<dbReference type="RefSeq" id="XP_007694592.1">
    <property type="nucleotide sequence ID" value="XM_007696402.1"/>
</dbReference>
<dbReference type="EMBL" id="KB445637">
    <property type="protein sequence ID" value="EMD69194.1"/>
    <property type="molecule type" value="Genomic_DNA"/>
</dbReference>
<feature type="region of interest" description="Disordered" evidence="1">
    <location>
        <begin position="18"/>
        <end position="213"/>
    </location>
</feature>
<proteinExistence type="predicted"/>
<feature type="compositionally biased region" description="Basic and acidic residues" evidence="1">
    <location>
        <begin position="344"/>
        <end position="373"/>
    </location>
</feature>
<dbReference type="OrthoDB" id="3800936at2759"/>
<dbReference type="AlphaFoldDB" id="M2RRJ8"/>
<feature type="compositionally biased region" description="Basic and acidic residues" evidence="1">
    <location>
        <begin position="288"/>
        <end position="298"/>
    </location>
</feature>
<feature type="compositionally biased region" description="Polar residues" evidence="1">
    <location>
        <begin position="38"/>
        <end position="57"/>
    </location>
</feature>
<evidence type="ECO:0000256" key="1">
    <source>
        <dbReference type="SAM" id="MobiDB-lite"/>
    </source>
</evidence>
<dbReference type="Proteomes" id="UP000016934">
    <property type="component" value="Unassembled WGS sequence"/>
</dbReference>
<dbReference type="HOGENOM" id="CLU_507127_0_0_1"/>
<evidence type="ECO:0000313" key="2">
    <source>
        <dbReference type="EMBL" id="EMD69194.1"/>
    </source>
</evidence>
<feature type="compositionally biased region" description="Polar residues" evidence="1">
    <location>
        <begin position="308"/>
        <end position="343"/>
    </location>
</feature>
<keyword evidence="3" id="KW-1185">Reference proteome</keyword>
<feature type="compositionally biased region" description="Basic and acidic residues" evidence="1">
    <location>
        <begin position="256"/>
        <end position="274"/>
    </location>
</feature>
<dbReference type="KEGG" id="bsc:COCSADRAFT_166191"/>
<protein>
    <submittedName>
        <fullName evidence="2">Uncharacterized protein</fullName>
    </submittedName>
</protein>
<organism evidence="2 3">
    <name type="scientific">Cochliobolus sativus (strain ND90Pr / ATCC 201652)</name>
    <name type="common">Common root rot and spot blotch fungus</name>
    <name type="synonym">Bipolaris sorokiniana</name>
    <dbReference type="NCBI Taxonomy" id="665912"/>
    <lineage>
        <taxon>Eukaryota</taxon>
        <taxon>Fungi</taxon>
        <taxon>Dikarya</taxon>
        <taxon>Ascomycota</taxon>
        <taxon>Pezizomycotina</taxon>
        <taxon>Dothideomycetes</taxon>
        <taxon>Pleosporomycetidae</taxon>
        <taxon>Pleosporales</taxon>
        <taxon>Pleosporineae</taxon>
        <taxon>Pleosporaceae</taxon>
        <taxon>Bipolaris</taxon>
    </lineage>
</organism>
<sequence length="537" mass="59170">MIRVLEILTQPNFKLFHHQIPAKRSGNEGKDDSPDTGVKNNNSFDSASEVQSETTQMKPKPEVRDQANTVDHGTVALPSQVISGNPLQDRPKSQVMAEEPEPDAARETYLEPEKPKTVASNTESIPEAPETGESYSQDKEVTPDTSHTEAALAQQSVTMSAPVEPTPTDTVKKAGAQQMQSLHPFATKNKAQAKKEKETKKKQQKKEEADRVAKVKANKIVSLKKAKIATDPQRELDTSMGSANLSIAGEAHFDVDAAGAKTEKHTPEEMEKSKGRTKAKSTDVNTEDNQKKVNKADESVQYPAVEQVLSTEPEQQLDSKSPLSPQVLSSTSVSKTAISPNTQSHDEAKSSHKDSTTPATHEPECETGSDRKPFTSLLVIPTPSTEKSEPDQSYRPQDTPDRETAAQSENALAETPKKKKRKNKKKNKKKMPASELSTDDQSAANERAHKPVVPHSWDMHSYDPFTSQMTHIEAIRYAVKHDTSSYFARTNARMDTKRRAQEANEALLNSPRTLVRGSKVILRTLSSGAMKLVRRKA</sequence>
<feature type="compositionally biased region" description="Polar residues" evidence="1">
    <location>
        <begin position="435"/>
        <end position="444"/>
    </location>
</feature>
<accession>M2RRJ8</accession>
<evidence type="ECO:0000313" key="3">
    <source>
        <dbReference type="Proteomes" id="UP000016934"/>
    </source>
</evidence>
<dbReference type="GeneID" id="19132433"/>
<feature type="region of interest" description="Disordered" evidence="1">
    <location>
        <begin position="256"/>
        <end position="450"/>
    </location>
</feature>
<dbReference type="STRING" id="665912.M2RRJ8"/>
<name>M2RRJ8_COCSN</name>